<feature type="compositionally biased region" description="Basic and acidic residues" evidence="1">
    <location>
        <begin position="136"/>
        <end position="145"/>
    </location>
</feature>
<feature type="compositionally biased region" description="Basic and acidic residues" evidence="1">
    <location>
        <begin position="177"/>
        <end position="200"/>
    </location>
</feature>
<dbReference type="AlphaFoldDB" id="A0AAW2M0Z4"/>
<feature type="region of interest" description="Disordered" evidence="1">
    <location>
        <begin position="164"/>
        <end position="200"/>
    </location>
</feature>
<dbReference type="EMBL" id="JACGWM010000015">
    <property type="protein sequence ID" value="KAL0324697.1"/>
    <property type="molecule type" value="Genomic_DNA"/>
</dbReference>
<comment type="caution">
    <text evidence="2">The sequence shown here is derived from an EMBL/GenBank/DDBJ whole genome shotgun (WGS) entry which is preliminary data.</text>
</comment>
<reference evidence="2" key="2">
    <citation type="journal article" date="2024" name="Plant">
        <title>Genomic evolution and insights into agronomic trait innovations of Sesamum species.</title>
        <authorList>
            <person name="Miao H."/>
            <person name="Wang L."/>
            <person name="Qu L."/>
            <person name="Liu H."/>
            <person name="Sun Y."/>
            <person name="Le M."/>
            <person name="Wang Q."/>
            <person name="Wei S."/>
            <person name="Zheng Y."/>
            <person name="Lin W."/>
            <person name="Duan Y."/>
            <person name="Cao H."/>
            <person name="Xiong S."/>
            <person name="Wang X."/>
            <person name="Wei L."/>
            <person name="Li C."/>
            <person name="Ma Q."/>
            <person name="Ju M."/>
            <person name="Zhao R."/>
            <person name="Li G."/>
            <person name="Mu C."/>
            <person name="Tian Q."/>
            <person name="Mei H."/>
            <person name="Zhang T."/>
            <person name="Gao T."/>
            <person name="Zhang H."/>
        </authorList>
    </citation>
    <scope>NUCLEOTIDE SEQUENCE</scope>
    <source>
        <strain evidence="2">KEN8</strain>
    </source>
</reference>
<proteinExistence type="predicted"/>
<reference evidence="2" key="1">
    <citation type="submission" date="2020-06" db="EMBL/GenBank/DDBJ databases">
        <authorList>
            <person name="Li T."/>
            <person name="Hu X."/>
            <person name="Zhang T."/>
            <person name="Song X."/>
            <person name="Zhang H."/>
            <person name="Dai N."/>
            <person name="Sheng W."/>
            <person name="Hou X."/>
            <person name="Wei L."/>
        </authorList>
    </citation>
    <scope>NUCLEOTIDE SEQUENCE</scope>
    <source>
        <strain evidence="2">KEN8</strain>
        <tissue evidence="2">Leaf</tissue>
    </source>
</reference>
<evidence type="ECO:0000256" key="1">
    <source>
        <dbReference type="SAM" id="MobiDB-lite"/>
    </source>
</evidence>
<evidence type="ECO:0000313" key="2">
    <source>
        <dbReference type="EMBL" id="KAL0324697.1"/>
    </source>
</evidence>
<sequence length="200" mass="23622">MTIHHEEYTRSRHRRWSYAPRRTTMHANAVGGFFGPSQRGHDPFSNTWNPRWRDYPNLRYGYQFENLQRPPYQQLPSPPQTNPNSGMPLEDIMKTHALSTQQFQQETHKFQQETRASIQNLKTQVSQLAASVSHSKSQEQGKTGEELEIPPKQAEKYDLIHKENPKEFLPKPPFPERFAKSKKEEREREILETLRKARSR</sequence>
<gene>
    <name evidence="2" type="ORF">Scaly_2436800</name>
</gene>
<accession>A0AAW2M0Z4</accession>
<organism evidence="2">
    <name type="scientific">Sesamum calycinum</name>
    <dbReference type="NCBI Taxonomy" id="2727403"/>
    <lineage>
        <taxon>Eukaryota</taxon>
        <taxon>Viridiplantae</taxon>
        <taxon>Streptophyta</taxon>
        <taxon>Embryophyta</taxon>
        <taxon>Tracheophyta</taxon>
        <taxon>Spermatophyta</taxon>
        <taxon>Magnoliopsida</taxon>
        <taxon>eudicotyledons</taxon>
        <taxon>Gunneridae</taxon>
        <taxon>Pentapetalae</taxon>
        <taxon>asterids</taxon>
        <taxon>lamiids</taxon>
        <taxon>Lamiales</taxon>
        <taxon>Pedaliaceae</taxon>
        <taxon>Sesamum</taxon>
    </lineage>
</organism>
<protein>
    <submittedName>
        <fullName evidence="2">Uncharacterized protein</fullName>
    </submittedName>
</protein>
<name>A0AAW2M0Z4_9LAMI</name>
<feature type="region of interest" description="Disordered" evidence="1">
    <location>
        <begin position="132"/>
        <end position="152"/>
    </location>
</feature>